<dbReference type="SUPFAM" id="SSF55785">
    <property type="entry name" value="PYP-like sensor domain (PAS domain)"/>
    <property type="match status" value="4"/>
</dbReference>
<dbReference type="PANTHER" id="PTHR43304:SF1">
    <property type="entry name" value="PAC DOMAIN-CONTAINING PROTEIN"/>
    <property type="match status" value="1"/>
</dbReference>
<evidence type="ECO:0000259" key="6">
    <source>
        <dbReference type="PROSITE" id="PS50112"/>
    </source>
</evidence>
<dbReference type="PROSITE" id="PS50112">
    <property type="entry name" value="PAS"/>
    <property type="match status" value="2"/>
</dbReference>
<dbReference type="EMBL" id="QXML01000023">
    <property type="protein sequence ID" value="RIW11887.1"/>
    <property type="molecule type" value="Genomic_DNA"/>
</dbReference>
<evidence type="ECO:0000256" key="4">
    <source>
        <dbReference type="ARBA" id="ARBA00022679"/>
    </source>
</evidence>
<evidence type="ECO:0000256" key="1">
    <source>
        <dbReference type="ARBA" id="ARBA00000085"/>
    </source>
</evidence>
<dbReference type="AlphaFoldDB" id="A0A418PLE2"/>
<proteinExistence type="predicted"/>
<comment type="catalytic activity">
    <reaction evidence="1">
        <text>ATP + protein L-histidine = ADP + protein N-phospho-L-histidine.</text>
        <dbReference type="EC" id="2.7.13.3"/>
    </reaction>
</comment>
<feature type="domain" description="PAS" evidence="6">
    <location>
        <begin position="135"/>
        <end position="205"/>
    </location>
</feature>
<keyword evidence="3" id="KW-0597">Phosphoprotein</keyword>
<dbReference type="Pfam" id="PF08448">
    <property type="entry name" value="PAS_4"/>
    <property type="match status" value="2"/>
</dbReference>
<evidence type="ECO:0000256" key="5">
    <source>
        <dbReference type="ARBA" id="ARBA00022777"/>
    </source>
</evidence>
<dbReference type="NCBIfam" id="TIGR00229">
    <property type="entry name" value="sensory_box"/>
    <property type="match status" value="4"/>
</dbReference>
<sequence length="575" mass="66481">MNPLEIDFFIPQFLKNSATYYVIATDLAGNYRYVNQRFEDKFRFLEPDFIGKSSFIGIHPDDHHEIINAVKACLGNPEKVVQVFLRKPINNNLDHIWSQWEFSSIMDGNGDPIGILCIGHDITDSEKANQRAKDLAQRVDAILEEVSDGFLQLGIAFEIRRVNTKFEQMFALSRKEIIGRQVTDIFTSNLGHKVLKNLEESLFKKELAVFDDYFPYFQKWFSFTAYPSNEGLSVFIRDITEEKKRKVAFDFSENKLKAVFDSTLDINLLIGLNGEILNFNRKADEVSKRVNGYSLTLGGRIEDFLPKDSLDEFRQNFPKALSGNRIEVEVVIHFQGLPNWFEVSFFPVVDSAEELMGVAMNIRNINDRKIAELKLKENQELLDAMYNSTSEAWTFFDPDFTIKFSNKEAQKINLSLFGKEAQIGDSILDFVVHTLRPEFEELCVEVLLGNKITIQRQYEELWLEIVMEPVFDKLQSEIIGISHIIRDISVIKNKEEKILKQNEVLKEITWHQSHGLRSHVANILALCDLLNNYTAEFEKEREQFIDLIFGESKKLDLVIHKIVALASKEDLDYNQ</sequence>
<dbReference type="EC" id="2.7.13.3" evidence="2"/>
<dbReference type="GO" id="GO:0004673">
    <property type="term" value="F:protein histidine kinase activity"/>
    <property type="evidence" value="ECO:0007669"/>
    <property type="project" value="UniProtKB-EC"/>
</dbReference>
<dbReference type="Proteomes" id="UP000283522">
    <property type="component" value="Unassembled WGS sequence"/>
</dbReference>
<comment type="caution">
    <text evidence="8">The sequence shown here is derived from an EMBL/GenBank/DDBJ whole genome shotgun (WGS) entry which is preliminary data.</text>
</comment>
<keyword evidence="5" id="KW-0418">Kinase</keyword>
<dbReference type="Gene3D" id="3.30.450.20">
    <property type="entry name" value="PAS domain"/>
    <property type="match status" value="4"/>
</dbReference>
<dbReference type="InterPro" id="IPR000700">
    <property type="entry name" value="PAS-assoc_C"/>
</dbReference>
<evidence type="ECO:0000313" key="8">
    <source>
        <dbReference type="EMBL" id="RIW11887.1"/>
    </source>
</evidence>
<reference evidence="8 9" key="1">
    <citation type="submission" date="2018-09" db="EMBL/GenBank/DDBJ databases">
        <authorList>
            <person name="Wang X."/>
            <person name="Du Z."/>
        </authorList>
    </citation>
    <scope>NUCLEOTIDE SEQUENCE [LARGE SCALE GENOMIC DNA]</scope>
    <source>
        <strain evidence="8 9">N3</strain>
    </source>
</reference>
<dbReference type="Pfam" id="PF13426">
    <property type="entry name" value="PAS_9"/>
    <property type="match status" value="2"/>
</dbReference>
<dbReference type="CDD" id="cd00130">
    <property type="entry name" value="PAS"/>
    <property type="match status" value="1"/>
</dbReference>
<protein>
    <recommendedName>
        <fullName evidence="2">histidine kinase</fullName>
        <ecNumber evidence="2">2.7.13.3</ecNumber>
    </recommendedName>
</protein>
<evidence type="ECO:0000256" key="2">
    <source>
        <dbReference type="ARBA" id="ARBA00012438"/>
    </source>
</evidence>
<dbReference type="PROSITE" id="PS50113">
    <property type="entry name" value="PAC"/>
    <property type="match status" value="1"/>
</dbReference>
<dbReference type="InterPro" id="IPR052162">
    <property type="entry name" value="Sensor_kinase/Photoreceptor"/>
</dbReference>
<dbReference type="RefSeq" id="WP_147392290.1">
    <property type="nucleotide sequence ID" value="NZ_QXML01000023.1"/>
</dbReference>
<keyword evidence="4" id="KW-0808">Transferase</keyword>
<keyword evidence="9" id="KW-1185">Reference proteome</keyword>
<dbReference type="OrthoDB" id="9766459at2"/>
<dbReference type="PANTHER" id="PTHR43304">
    <property type="entry name" value="PHYTOCHROME-LIKE PROTEIN CPH1"/>
    <property type="match status" value="1"/>
</dbReference>
<accession>A0A418PLE2</accession>
<name>A0A418PLE2_9BACT</name>
<evidence type="ECO:0000313" key="9">
    <source>
        <dbReference type="Proteomes" id="UP000283522"/>
    </source>
</evidence>
<feature type="domain" description="PAS" evidence="6">
    <location>
        <begin position="22"/>
        <end position="77"/>
    </location>
</feature>
<organism evidence="8 9">
    <name type="scientific">Algoriphagus lacus</name>
    <dbReference type="NCBI Taxonomy" id="2056311"/>
    <lineage>
        <taxon>Bacteria</taxon>
        <taxon>Pseudomonadati</taxon>
        <taxon>Bacteroidota</taxon>
        <taxon>Cytophagia</taxon>
        <taxon>Cytophagales</taxon>
        <taxon>Cyclobacteriaceae</taxon>
        <taxon>Algoriphagus</taxon>
    </lineage>
</organism>
<dbReference type="SMART" id="SM00091">
    <property type="entry name" value="PAS"/>
    <property type="match status" value="4"/>
</dbReference>
<dbReference type="InterPro" id="IPR035965">
    <property type="entry name" value="PAS-like_dom_sf"/>
</dbReference>
<dbReference type="InterPro" id="IPR013656">
    <property type="entry name" value="PAS_4"/>
</dbReference>
<dbReference type="InterPro" id="IPR000014">
    <property type="entry name" value="PAS"/>
</dbReference>
<gene>
    <name evidence="8" type="ORF">D0X99_20140</name>
</gene>
<feature type="domain" description="PAC" evidence="7">
    <location>
        <begin position="324"/>
        <end position="377"/>
    </location>
</feature>
<evidence type="ECO:0000259" key="7">
    <source>
        <dbReference type="PROSITE" id="PS50113"/>
    </source>
</evidence>
<evidence type="ECO:0000256" key="3">
    <source>
        <dbReference type="ARBA" id="ARBA00022553"/>
    </source>
</evidence>